<reference evidence="2" key="1">
    <citation type="submission" date="2016-07" db="EMBL/GenBank/DDBJ databases">
        <authorList>
            <person name="Florea S."/>
            <person name="Webb J.S."/>
            <person name="Jaromczyk J."/>
            <person name="Schardl C.L."/>
        </authorList>
    </citation>
    <scope>NUCLEOTIDE SEQUENCE [LARGE SCALE GENOMIC DNA]</scope>
    <source>
        <strain evidence="2">CY1</strain>
    </source>
</reference>
<dbReference type="AlphaFoldDB" id="A0A1V4HLK7"/>
<accession>A0A1V4HLK7</accession>
<proteinExistence type="predicted"/>
<dbReference type="Proteomes" id="UP000190626">
    <property type="component" value="Unassembled WGS sequence"/>
</dbReference>
<name>A0A1V4HLK7_9BACL</name>
<gene>
    <name evidence="1" type="ORF">BC351_23655</name>
</gene>
<evidence type="ECO:0000313" key="2">
    <source>
        <dbReference type="Proteomes" id="UP000190626"/>
    </source>
</evidence>
<organism evidence="1 2">
    <name type="scientific">Paenibacillus ferrarius</name>
    <dbReference type="NCBI Taxonomy" id="1469647"/>
    <lineage>
        <taxon>Bacteria</taxon>
        <taxon>Bacillati</taxon>
        <taxon>Bacillota</taxon>
        <taxon>Bacilli</taxon>
        <taxon>Bacillales</taxon>
        <taxon>Paenibacillaceae</taxon>
        <taxon>Paenibacillus</taxon>
    </lineage>
</organism>
<protein>
    <submittedName>
        <fullName evidence="1">Uncharacterized protein</fullName>
    </submittedName>
</protein>
<evidence type="ECO:0000313" key="1">
    <source>
        <dbReference type="EMBL" id="OPH58360.1"/>
    </source>
</evidence>
<sequence length="75" mass="8345">MALALGLALALALVLALVELEGAIHFLLLVDKKGGYPPLMHYVVSLFFPLSDVGIRHPMQGVENRALVYRNFFFF</sequence>
<dbReference type="EMBL" id="MBTG01000010">
    <property type="protein sequence ID" value="OPH58360.1"/>
    <property type="molecule type" value="Genomic_DNA"/>
</dbReference>
<keyword evidence="2" id="KW-1185">Reference proteome</keyword>
<comment type="caution">
    <text evidence="1">The sequence shown here is derived from an EMBL/GenBank/DDBJ whole genome shotgun (WGS) entry which is preliminary data.</text>
</comment>